<proteinExistence type="predicted"/>
<dbReference type="RefSeq" id="WP_139065864.1">
    <property type="nucleotide sequence ID" value="NZ_CP040812.1"/>
</dbReference>
<keyword evidence="2" id="KW-0805">Transcription regulation</keyword>
<reference evidence="5 6" key="1">
    <citation type="submission" date="2019-06" db="EMBL/GenBank/DDBJ databases">
        <title>Complete genome sequence of Antarcticibacterium flavum KCTC 52984T from an Antarctic marine sediment.</title>
        <authorList>
            <person name="Lee Y.M."/>
            <person name="Shin S.C."/>
        </authorList>
    </citation>
    <scope>NUCLEOTIDE SEQUENCE [LARGE SCALE GENOMIC DNA]</scope>
    <source>
        <strain evidence="5 6">KCTC 52984</strain>
    </source>
</reference>
<dbReference type="AlphaFoldDB" id="A0A5B7X2I1"/>
<dbReference type="SUPFAM" id="SSF50104">
    <property type="entry name" value="Translation proteins SH3-like domain"/>
    <property type="match status" value="1"/>
</dbReference>
<dbReference type="InterPro" id="IPR008991">
    <property type="entry name" value="Translation_prot_SH3-like_sf"/>
</dbReference>
<dbReference type="NCBIfam" id="NF033644">
    <property type="entry name" value="antiterm_UpxY"/>
    <property type="match status" value="1"/>
</dbReference>
<keyword evidence="1" id="KW-0889">Transcription antitermination</keyword>
<dbReference type="PROSITE" id="PS01108">
    <property type="entry name" value="RIBOSOMAL_L24"/>
    <property type="match status" value="1"/>
</dbReference>
<name>A0A5B7X2I1_9FLAO</name>
<evidence type="ECO:0000313" key="6">
    <source>
        <dbReference type="Proteomes" id="UP000309016"/>
    </source>
</evidence>
<keyword evidence="3" id="KW-0804">Transcription</keyword>
<dbReference type="CDD" id="cd09895">
    <property type="entry name" value="NGN_SP_UpxY"/>
    <property type="match status" value="1"/>
</dbReference>
<sequence>MNWYVIYTKPRWEKRVATQLEEMEIETYCPVVTEVRQWSDRKKKVVTPLFKSYVFVRRNEKTREEVFEVPGVIQYLFWLGKPAIVKEKEIETIKSWLNNDEIEIVSTDHLSPGDQVTIAEGDFKGQEAIIQKIGKKRMRLVLRSMGYVVNVRSSDVVE</sequence>
<dbReference type="GO" id="GO:0006412">
    <property type="term" value="P:translation"/>
    <property type="evidence" value="ECO:0007669"/>
    <property type="project" value="InterPro"/>
</dbReference>
<dbReference type="PANTHER" id="PTHR30265">
    <property type="entry name" value="RHO-INTERACTING TRANSCRIPTION TERMINATION FACTOR NUSG"/>
    <property type="match status" value="1"/>
</dbReference>
<evidence type="ECO:0000259" key="4">
    <source>
        <dbReference type="Pfam" id="PF02357"/>
    </source>
</evidence>
<dbReference type="SUPFAM" id="SSF82679">
    <property type="entry name" value="N-utilization substance G protein NusG, N-terminal domain"/>
    <property type="match status" value="1"/>
</dbReference>
<dbReference type="GO" id="GO:0031564">
    <property type="term" value="P:transcription antitermination"/>
    <property type="evidence" value="ECO:0007669"/>
    <property type="project" value="UniProtKB-KW"/>
</dbReference>
<keyword evidence="6" id="KW-1185">Reference proteome</keyword>
<dbReference type="Gene3D" id="3.30.70.940">
    <property type="entry name" value="NusG, N-terminal domain"/>
    <property type="match status" value="1"/>
</dbReference>
<evidence type="ECO:0000313" key="5">
    <source>
        <dbReference type="EMBL" id="QCY69295.1"/>
    </source>
</evidence>
<dbReference type="InterPro" id="IPR036735">
    <property type="entry name" value="NGN_dom_sf"/>
</dbReference>
<dbReference type="GO" id="GO:0006354">
    <property type="term" value="P:DNA-templated transcription elongation"/>
    <property type="evidence" value="ECO:0007669"/>
    <property type="project" value="InterPro"/>
</dbReference>
<dbReference type="EMBL" id="CP040812">
    <property type="protein sequence ID" value="QCY69295.1"/>
    <property type="molecule type" value="Genomic_DNA"/>
</dbReference>
<dbReference type="PANTHER" id="PTHR30265:SF4">
    <property type="entry name" value="KOW MOTIF FAMILY PROTEIN, EXPRESSED"/>
    <property type="match status" value="1"/>
</dbReference>
<evidence type="ECO:0000256" key="3">
    <source>
        <dbReference type="ARBA" id="ARBA00023163"/>
    </source>
</evidence>
<accession>A0A5B7X2I1</accession>
<evidence type="ECO:0000256" key="2">
    <source>
        <dbReference type="ARBA" id="ARBA00023015"/>
    </source>
</evidence>
<evidence type="ECO:0000256" key="1">
    <source>
        <dbReference type="ARBA" id="ARBA00022814"/>
    </source>
</evidence>
<dbReference type="InterPro" id="IPR006645">
    <property type="entry name" value="NGN-like_dom"/>
</dbReference>
<dbReference type="InterPro" id="IPR043425">
    <property type="entry name" value="NusG-like"/>
</dbReference>
<dbReference type="InterPro" id="IPR005825">
    <property type="entry name" value="Ribosomal_uL24_CS"/>
</dbReference>
<dbReference type="GO" id="GO:0003735">
    <property type="term" value="F:structural constituent of ribosome"/>
    <property type="evidence" value="ECO:0007669"/>
    <property type="project" value="InterPro"/>
</dbReference>
<gene>
    <name evidence="5" type="ORF">FHG64_07755</name>
</gene>
<dbReference type="Pfam" id="PF02357">
    <property type="entry name" value="NusG"/>
    <property type="match status" value="1"/>
</dbReference>
<protein>
    <submittedName>
        <fullName evidence="5">UpxY family transcription antiterminator</fullName>
    </submittedName>
</protein>
<dbReference type="Proteomes" id="UP000309016">
    <property type="component" value="Chromosome"/>
</dbReference>
<feature type="domain" description="NusG-like N-terminal" evidence="4">
    <location>
        <begin position="1"/>
        <end position="93"/>
    </location>
</feature>
<dbReference type="OrthoDB" id="9796143at2"/>
<dbReference type="GO" id="GO:0005840">
    <property type="term" value="C:ribosome"/>
    <property type="evidence" value="ECO:0007669"/>
    <property type="project" value="InterPro"/>
</dbReference>
<organism evidence="5 6">
    <name type="scientific">Antarcticibacterium flavum</name>
    <dbReference type="NCBI Taxonomy" id="2058175"/>
    <lineage>
        <taxon>Bacteria</taxon>
        <taxon>Pseudomonadati</taxon>
        <taxon>Bacteroidota</taxon>
        <taxon>Flavobacteriia</taxon>
        <taxon>Flavobacteriales</taxon>
        <taxon>Flavobacteriaceae</taxon>
        <taxon>Antarcticibacterium</taxon>
    </lineage>
</organism>
<dbReference type="KEGG" id="afla:FHG64_07755"/>